<organism evidence="2 3">
    <name type="scientific">Myodes glareolus</name>
    <name type="common">Bank vole</name>
    <name type="synonym">Clethrionomys glareolus</name>
    <dbReference type="NCBI Taxonomy" id="447135"/>
    <lineage>
        <taxon>Eukaryota</taxon>
        <taxon>Metazoa</taxon>
        <taxon>Chordata</taxon>
        <taxon>Craniata</taxon>
        <taxon>Vertebrata</taxon>
        <taxon>Euteleostomi</taxon>
        <taxon>Mammalia</taxon>
        <taxon>Eutheria</taxon>
        <taxon>Euarchontoglires</taxon>
        <taxon>Glires</taxon>
        <taxon>Rodentia</taxon>
        <taxon>Myomorpha</taxon>
        <taxon>Muroidea</taxon>
        <taxon>Cricetidae</taxon>
        <taxon>Arvicolinae</taxon>
        <taxon>Myodes</taxon>
    </lineage>
</organism>
<feature type="transmembrane region" description="Helical" evidence="1">
    <location>
        <begin position="12"/>
        <end position="30"/>
    </location>
</feature>
<dbReference type="Proteomes" id="UP001488838">
    <property type="component" value="Unassembled WGS sequence"/>
</dbReference>
<evidence type="ECO:0000313" key="2">
    <source>
        <dbReference type="EMBL" id="KAK7827793.1"/>
    </source>
</evidence>
<evidence type="ECO:0000256" key="1">
    <source>
        <dbReference type="SAM" id="Phobius"/>
    </source>
</evidence>
<keyword evidence="3" id="KW-1185">Reference proteome</keyword>
<keyword evidence="1" id="KW-1133">Transmembrane helix</keyword>
<keyword evidence="1" id="KW-0812">Transmembrane</keyword>
<protein>
    <submittedName>
        <fullName evidence="2">Uncharacterized protein</fullName>
    </submittedName>
</protein>
<keyword evidence="1" id="KW-0472">Membrane</keyword>
<dbReference type="EMBL" id="JBBHLL010000029">
    <property type="protein sequence ID" value="KAK7827793.1"/>
    <property type="molecule type" value="Genomic_DNA"/>
</dbReference>
<accession>A0AAW0JL81</accession>
<reference evidence="2 3" key="1">
    <citation type="journal article" date="2023" name="bioRxiv">
        <title>Conserved and derived expression patterns and positive selection on dental genes reveal complex evolutionary context of ever-growing rodent molars.</title>
        <authorList>
            <person name="Calamari Z.T."/>
            <person name="Song A."/>
            <person name="Cohen E."/>
            <person name="Akter M."/>
            <person name="Roy R.D."/>
            <person name="Hallikas O."/>
            <person name="Christensen M.M."/>
            <person name="Li P."/>
            <person name="Marangoni P."/>
            <person name="Jernvall J."/>
            <person name="Klein O.D."/>
        </authorList>
    </citation>
    <scope>NUCLEOTIDE SEQUENCE [LARGE SCALE GENOMIC DNA]</scope>
    <source>
        <strain evidence="2">V071</strain>
    </source>
</reference>
<gene>
    <name evidence="2" type="ORF">U0070_019617</name>
</gene>
<evidence type="ECO:0000313" key="3">
    <source>
        <dbReference type="Proteomes" id="UP001488838"/>
    </source>
</evidence>
<name>A0AAW0JL81_MYOGA</name>
<comment type="caution">
    <text evidence="2">The sequence shown here is derived from an EMBL/GenBank/DDBJ whole genome shotgun (WGS) entry which is preliminary data.</text>
</comment>
<dbReference type="AlphaFoldDB" id="A0AAW0JL81"/>
<sequence>MPLARQLLLKMRLWELLPFLVPFIFLWGIQEPELAEGFFMRSYLCAEEQPPGSLQTVKQGDFILIS</sequence>
<proteinExistence type="predicted"/>